<feature type="non-terminal residue" evidence="3">
    <location>
        <position position="1"/>
    </location>
</feature>
<organism evidence="3 4">
    <name type="scientific">Amorphotheca resinae ATCC 22711</name>
    <dbReference type="NCBI Taxonomy" id="857342"/>
    <lineage>
        <taxon>Eukaryota</taxon>
        <taxon>Fungi</taxon>
        <taxon>Dikarya</taxon>
        <taxon>Ascomycota</taxon>
        <taxon>Pezizomycotina</taxon>
        <taxon>Leotiomycetes</taxon>
        <taxon>Helotiales</taxon>
        <taxon>Amorphothecaceae</taxon>
        <taxon>Amorphotheca</taxon>
    </lineage>
</organism>
<feature type="transmembrane region" description="Helical" evidence="1">
    <location>
        <begin position="191"/>
        <end position="210"/>
    </location>
</feature>
<dbReference type="OrthoDB" id="5819582at2759"/>
<evidence type="ECO:0000313" key="3">
    <source>
        <dbReference type="EMBL" id="PSS06713.1"/>
    </source>
</evidence>
<feature type="transmembrane region" description="Helical" evidence="1">
    <location>
        <begin position="372"/>
        <end position="395"/>
    </location>
</feature>
<reference evidence="3 4" key="1">
    <citation type="journal article" date="2018" name="New Phytol.">
        <title>Comparative genomics and transcriptomics depict ericoid mycorrhizal fungi as versatile saprotrophs and plant mutualists.</title>
        <authorList>
            <person name="Martino E."/>
            <person name="Morin E."/>
            <person name="Grelet G.A."/>
            <person name="Kuo A."/>
            <person name="Kohler A."/>
            <person name="Daghino S."/>
            <person name="Barry K.W."/>
            <person name="Cichocki N."/>
            <person name="Clum A."/>
            <person name="Dockter R.B."/>
            <person name="Hainaut M."/>
            <person name="Kuo R.C."/>
            <person name="LaButti K."/>
            <person name="Lindahl B.D."/>
            <person name="Lindquist E.A."/>
            <person name="Lipzen A."/>
            <person name="Khouja H.R."/>
            <person name="Magnuson J."/>
            <person name="Murat C."/>
            <person name="Ohm R.A."/>
            <person name="Singer S.W."/>
            <person name="Spatafora J.W."/>
            <person name="Wang M."/>
            <person name="Veneault-Fourrey C."/>
            <person name="Henrissat B."/>
            <person name="Grigoriev I.V."/>
            <person name="Martin F.M."/>
            <person name="Perotto S."/>
        </authorList>
    </citation>
    <scope>NUCLEOTIDE SEQUENCE [LARGE SCALE GENOMIC DNA]</scope>
    <source>
        <strain evidence="3 4">ATCC 22711</strain>
    </source>
</reference>
<gene>
    <name evidence="3" type="ORF">M430DRAFT_72583</name>
</gene>
<feature type="transmembrane region" description="Helical" evidence="1">
    <location>
        <begin position="165"/>
        <end position="185"/>
    </location>
</feature>
<feature type="transmembrane region" description="Helical" evidence="1">
    <location>
        <begin position="333"/>
        <end position="352"/>
    </location>
</feature>
<name>A0A2T3AP53_AMORE</name>
<dbReference type="AlphaFoldDB" id="A0A2T3AP53"/>
<dbReference type="Pfam" id="PF01757">
    <property type="entry name" value="Acyl_transf_3"/>
    <property type="match status" value="1"/>
</dbReference>
<dbReference type="PANTHER" id="PTHR23028">
    <property type="entry name" value="ACETYLTRANSFERASE"/>
    <property type="match status" value="1"/>
</dbReference>
<keyword evidence="4" id="KW-1185">Reference proteome</keyword>
<dbReference type="GeneID" id="36577607"/>
<feature type="transmembrane region" description="Helical" evidence="1">
    <location>
        <begin position="257"/>
        <end position="275"/>
    </location>
</feature>
<dbReference type="InterPro" id="IPR050879">
    <property type="entry name" value="Acyltransferase_3"/>
</dbReference>
<feature type="transmembrane region" description="Helical" evidence="1">
    <location>
        <begin position="12"/>
        <end position="28"/>
    </location>
</feature>
<feature type="domain" description="Acyltransferase 3" evidence="2">
    <location>
        <begin position="5"/>
        <end position="395"/>
    </location>
</feature>
<dbReference type="InParanoid" id="A0A2T3AP53"/>
<feature type="transmembrane region" description="Helical" evidence="1">
    <location>
        <begin position="303"/>
        <end position="321"/>
    </location>
</feature>
<accession>A0A2T3AP53</accession>
<dbReference type="PANTHER" id="PTHR23028:SF134">
    <property type="entry name" value="PUTATIVE (AFU_ORTHOLOGUE AFUA_4G08520)-RELATED"/>
    <property type="match status" value="1"/>
</dbReference>
<keyword evidence="1" id="KW-0472">Membrane</keyword>
<proteinExistence type="predicted"/>
<protein>
    <recommendedName>
        <fullName evidence="2">Acyltransferase 3 domain-containing protein</fullName>
    </recommendedName>
</protein>
<feature type="transmembrane region" description="Helical" evidence="1">
    <location>
        <begin position="48"/>
        <end position="70"/>
    </location>
</feature>
<dbReference type="RefSeq" id="XP_024716443.1">
    <property type="nucleotide sequence ID" value="XM_024869526.1"/>
</dbReference>
<feature type="transmembrane region" description="Helical" evidence="1">
    <location>
        <begin position="98"/>
        <end position="116"/>
    </location>
</feature>
<sequence length="412" mass="47280">RRPTDYLDGVRGVASLVVFVFHWSAAAHPEINSGYGQGDNWSVLQLPFIRIFFSGAAMVAIFFVVSGYVLSQRCIVLIRQQSHGDLMKALASLTFRRAMRLFLPSIVSSFLAYLCQRAGMLPLPKKGYEPGFVNDTSMYFSFLSNTLLNVWTWNIDFKGWYNPHLWTIPVEFRCSMVLFLVVLGLSRCRTLIRVIVECGILLNCFLYSRWDVALFMAGMLLAEATEHYAPQKMQQPHPPVDELDEKPRNKSSFRSKVVTCILVLNLIIGVYLAGYPRDNASKTPGYAFLSTLWPRSKSYKRRVWHAYAAMLIVSSITFLPRCQRPFTTRFARYLGKISYALYLVHGITNRTFGKAMRNSIWRITGKEGWWRFNGGWLLTTVLYVPIVFCVADIFWRAVDMTAVRFARGIENR</sequence>
<dbReference type="InterPro" id="IPR002656">
    <property type="entry name" value="Acyl_transf_3_dom"/>
</dbReference>
<keyword evidence="1" id="KW-1133">Transmembrane helix</keyword>
<evidence type="ECO:0000313" key="4">
    <source>
        <dbReference type="Proteomes" id="UP000241818"/>
    </source>
</evidence>
<feature type="non-terminal residue" evidence="3">
    <location>
        <position position="412"/>
    </location>
</feature>
<dbReference type="STRING" id="857342.A0A2T3AP53"/>
<dbReference type="EMBL" id="KZ679020">
    <property type="protein sequence ID" value="PSS06713.1"/>
    <property type="molecule type" value="Genomic_DNA"/>
</dbReference>
<evidence type="ECO:0000259" key="2">
    <source>
        <dbReference type="Pfam" id="PF01757"/>
    </source>
</evidence>
<dbReference type="GO" id="GO:0016747">
    <property type="term" value="F:acyltransferase activity, transferring groups other than amino-acyl groups"/>
    <property type="evidence" value="ECO:0007669"/>
    <property type="project" value="InterPro"/>
</dbReference>
<evidence type="ECO:0000256" key="1">
    <source>
        <dbReference type="SAM" id="Phobius"/>
    </source>
</evidence>
<keyword evidence="1" id="KW-0812">Transmembrane</keyword>
<dbReference type="Proteomes" id="UP000241818">
    <property type="component" value="Unassembled WGS sequence"/>
</dbReference>